<feature type="signal peptide" evidence="8">
    <location>
        <begin position="1"/>
        <end position="32"/>
    </location>
</feature>
<evidence type="ECO:0000313" key="11">
    <source>
        <dbReference type="Proteomes" id="UP000192360"/>
    </source>
</evidence>
<dbReference type="Gene3D" id="2.170.130.10">
    <property type="entry name" value="TonB-dependent receptor, plug domain"/>
    <property type="match status" value="1"/>
</dbReference>
<dbReference type="PROSITE" id="PS52016">
    <property type="entry name" value="TONB_DEPENDENT_REC_3"/>
    <property type="match status" value="1"/>
</dbReference>
<protein>
    <submittedName>
        <fullName evidence="10">TonB-linked outer membrane protein, SusC/RagA family</fullName>
    </submittedName>
</protein>
<dbReference type="FunFam" id="2.60.40.1120:FF:000003">
    <property type="entry name" value="Outer membrane protein Omp121"/>
    <property type="match status" value="1"/>
</dbReference>
<keyword evidence="5 7" id="KW-0472">Membrane</keyword>
<evidence type="ECO:0000256" key="1">
    <source>
        <dbReference type="ARBA" id="ARBA00004571"/>
    </source>
</evidence>
<dbReference type="InterPro" id="IPR036942">
    <property type="entry name" value="Beta-barrel_TonB_sf"/>
</dbReference>
<dbReference type="Pfam" id="PF07715">
    <property type="entry name" value="Plug"/>
    <property type="match status" value="1"/>
</dbReference>
<dbReference type="STRING" id="504486.SAMN05660703_2824"/>
<dbReference type="SUPFAM" id="SSF49464">
    <property type="entry name" value="Carboxypeptidase regulatory domain-like"/>
    <property type="match status" value="1"/>
</dbReference>
<keyword evidence="6 7" id="KW-0998">Cell outer membrane</keyword>
<feature type="domain" description="TonB-dependent receptor plug" evidence="9">
    <location>
        <begin position="121"/>
        <end position="230"/>
    </location>
</feature>
<evidence type="ECO:0000256" key="5">
    <source>
        <dbReference type="ARBA" id="ARBA00023136"/>
    </source>
</evidence>
<dbReference type="Proteomes" id="UP000192360">
    <property type="component" value="Unassembled WGS sequence"/>
</dbReference>
<dbReference type="Gene3D" id="2.40.170.20">
    <property type="entry name" value="TonB-dependent receptor, beta-barrel domain"/>
    <property type="match status" value="1"/>
</dbReference>
<dbReference type="InterPro" id="IPR039426">
    <property type="entry name" value="TonB-dep_rcpt-like"/>
</dbReference>
<evidence type="ECO:0000256" key="2">
    <source>
        <dbReference type="ARBA" id="ARBA00022448"/>
    </source>
</evidence>
<dbReference type="GO" id="GO:0009279">
    <property type="term" value="C:cell outer membrane"/>
    <property type="evidence" value="ECO:0007669"/>
    <property type="project" value="UniProtKB-SubCell"/>
</dbReference>
<feature type="chain" id="PRO_5013275222" evidence="8">
    <location>
        <begin position="33"/>
        <end position="1017"/>
    </location>
</feature>
<evidence type="ECO:0000256" key="7">
    <source>
        <dbReference type="PROSITE-ProRule" id="PRU01360"/>
    </source>
</evidence>
<keyword evidence="3 7" id="KW-1134">Transmembrane beta strand</keyword>
<comment type="subcellular location">
    <subcellularLocation>
        <location evidence="1 7">Cell outer membrane</location>
        <topology evidence="1 7">Multi-pass membrane protein</topology>
    </subcellularLocation>
</comment>
<evidence type="ECO:0000256" key="6">
    <source>
        <dbReference type="ARBA" id="ARBA00023237"/>
    </source>
</evidence>
<dbReference type="NCBIfam" id="TIGR04056">
    <property type="entry name" value="OMP_RagA_SusC"/>
    <property type="match status" value="1"/>
</dbReference>
<dbReference type="Pfam" id="PF13715">
    <property type="entry name" value="CarbopepD_reg_2"/>
    <property type="match status" value="1"/>
</dbReference>
<dbReference type="EMBL" id="FWXO01000005">
    <property type="protein sequence ID" value="SMC80139.1"/>
    <property type="molecule type" value="Genomic_DNA"/>
</dbReference>
<evidence type="ECO:0000256" key="4">
    <source>
        <dbReference type="ARBA" id="ARBA00022692"/>
    </source>
</evidence>
<sequence>MNFKLKLMNHLGFRKTCVFLFLLLGSVTMANAQSVSGTVSADGQPLPGASIVVKGTTKGTTTDFDGNFTIEANATSTLSISYIGYTTKEILVGNQTQINVTLEEGNKLDEVVVIGYGTQRKSDLTGSVSTVSAEDITSVPVSRVDQALQGRAAGVQVTQTSGAPGAGTSIRVRGGNSITGSNEPLWVIDGIVVGSNFNLNNINSSDIKSIEILKDASSIAIYGSRGANGVILVTTKNGSGIGGGKPQVNIGTYTSMQLVPERPKYLSQAQQIDYTNEDARFRGVAEPFPGNPSDYPDNDFFDLLLNASPIHNVDVSIAGSSENGSVNYYNSLNYFNQDGLIDNSGIKKYIFRSNIDFKLSEKLKAGFRINYSRLNQDNGVVGYGGLLNILPTQPIYNEDGSFNGFNDVIGAPFNNPVATALLDTDNTVTNNLLGTVYLEYSPIKNLIIRSTFNPEINNWKRNEFTSSQRPDLTVVGETGNARITGVSSFGWNNENTIQYTTNFGEDHNLIALGGASFQKVTTENFEMRAFGITTDATGFNNIGLGTDPTRNVVGSGYSGFQIASFFGRLNYSYKDKYLLTLVGRTDGSSVFAPGNKWEFYPSIAGAWKISEEAFMQDQDFFKDLKFRASYGKSGNQAIGPYNTLAILEEANTTLNGSEQPGLTLGRPANPDLKWETTSSLDLALEASLFGGKIFTEFNYYYKKTDDLLLNVTIPRQTGFTSQLQNVGSLQNKGWEFLINSTNIRNDNFSWNSTVTLSSNKNKVLDLGGQEFIDVVVDQIVGAGNLRIIVGETVPVFTGANYLGTWKSQDEIDASGLNAGTQIVGGPKFENINGDGIISNEDFIVLGSPFPDLIFGFENNFSYKNFDFGLYFQGTVGNEVYNLRTRGNFWTRGENPKFIEVADRWTPDNPTSDIPRAGHDGVSNIFPSSYDVEDGSHLRLKTATITYNLPIDKLNWKGVKKMSVYASGTNLLLLSNFRLIDPETSAYGSNGLGNIAQGFSNGEYPNAKVLSLGLNVTF</sequence>
<evidence type="ECO:0000259" key="9">
    <source>
        <dbReference type="Pfam" id="PF07715"/>
    </source>
</evidence>
<evidence type="ECO:0000313" key="10">
    <source>
        <dbReference type="EMBL" id="SMC80139.1"/>
    </source>
</evidence>
<dbReference type="InterPro" id="IPR023996">
    <property type="entry name" value="TonB-dep_OMP_SusC/RagA"/>
</dbReference>
<dbReference type="NCBIfam" id="TIGR04057">
    <property type="entry name" value="SusC_RagA_signa"/>
    <property type="match status" value="1"/>
</dbReference>
<dbReference type="InterPro" id="IPR023997">
    <property type="entry name" value="TonB-dep_OMP_SusC/RagA_CS"/>
</dbReference>
<dbReference type="InterPro" id="IPR037066">
    <property type="entry name" value="Plug_dom_sf"/>
</dbReference>
<dbReference type="RefSeq" id="WP_234989675.1">
    <property type="nucleotide sequence ID" value="NZ_FWXO01000005.1"/>
</dbReference>
<name>A0A1W2C4M0_9FLAO</name>
<organism evidence="10 11">
    <name type="scientific">Cellulophaga tyrosinoxydans</name>
    <dbReference type="NCBI Taxonomy" id="504486"/>
    <lineage>
        <taxon>Bacteria</taxon>
        <taxon>Pseudomonadati</taxon>
        <taxon>Bacteroidota</taxon>
        <taxon>Flavobacteriia</taxon>
        <taxon>Flavobacteriales</taxon>
        <taxon>Flavobacteriaceae</taxon>
        <taxon>Cellulophaga</taxon>
    </lineage>
</organism>
<keyword evidence="8" id="KW-0732">Signal</keyword>
<evidence type="ECO:0000256" key="8">
    <source>
        <dbReference type="SAM" id="SignalP"/>
    </source>
</evidence>
<dbReference type="AlphaFoldDB" id="A0A1W2C4M0"/>
<dbReference type="SUPFAM" id="SSF56935">
    <property type="entry name" value="Porins"/>
    <property type="match status" value="1"/>
</dbReference>
<comment type="similarity">
    <text evidence="7">Belongs to the TonB-dependent receptor family.</text>
</comment>
<accession>A0A1W2C4M0</accession>
<dbReference type="InterPro" id="IPR012910">
    <property type="entry name" value="Plug_dom"/>
</dbReference>
<dbReference type="Gene3D" id="2.60.40.1120">
    <property type="entry name" value="Carboxypeptidase-like, regulatory domain"/>
    <property type="match status" value="1"/>
</dbReference>
<keyword evidence="2 7" id="KW-0813">Transport</keyword>
<proteinExistence type="inferred from homology"/>
<reference evidence="10 11" key="1">
    <citation type="submission" date="2017-04" db="EMBL/GenBank/DDBJ databases">
        <authorList>
            <person name="Afonso C.L."/>
            <person name="Miller P.J."/>
            <person name="Scott M.A."/>
            <person name="Spackman E."/>
            <person name="Goraichik I."/>
            <person name="Dimitrov K.M."/>
            <person name="Suarez D.L."/>
            <person name="Swayne D.E."/>
        </authorList>
    </citation>
    <scope>NUCLEOTIDE SEQUENCE [LARGE SCALE GENOMIC DNA]</scope>
    <source>
        <strain evidence="10 11">DSM 21164</strain>
    </source>
</reference>
<dbReference type="FunFam" id="2.170.130.10:FF:000008">
    <property type="entry name" value="SusC/RagA family TonB-linked outer membrane protein"/>
    <property type="match status" value="1"/>
</dbReference>
<evidence type="ECO:0000256" key="3">
    <source>
        <dbReference type="ARBA" id="ARBA00022452"/>
    </source>
</evidence>
<keyword evidence="4 7" id="KW-0812">Transmembrane</keyword>
<keyword evidence="11" id="KW-1185">Reference proteome</keyword>
<dbReference type="InterPro" id="IPR008969">
    <property type="entry name" value="CarboxyPept-like_regulatory"/>
</dbReference>
<gene>
    <name evidence="10" type="ORF">SAMN05660703_2824</name>
</gene>